<keyword evidence="9" id="KW-1185">Reference proteome</keyword>
<feature type="transmembrane region" description="Helical" evidence="7">
    <location>
        <begin position="143"/>
        <end position="166"/>
    </location>
</feature>
<keyword evidence="4 7" id="KW-0812">Transmembrane</keyword>
<feature type="transmembrane region" description="Helical" evidence="7">
    <location>
        <begin position="178"/>
        <end position="199"/>
    </location>
</feature>
<proteinExistence type="inferred from homology"/>
<keyword evidence="2" id="KW-0813">Transport</keyword>
<dbReference type="Proteomes" id="UP001596395">
    <property type="component" value="Unassembled WGS sequence"/>
</dbReference>
<organism evidence="8 9">
    <name type="scientific">Halorubellus litoreus</name>
    <dbReference type="NCBI Taxonomy" id="755308"/>
    <lineage>
        <taxon>Archaea</taxon>
        <taxon>Methanobacteriati</taxon>
        <taxon>Methanobacteriota</taxon>
        <taxon>Stenosarchaea group</taxon>
        <taxon>Halobacteria</taxon>
        <taxon>Halobacteriales</taxon>
        <taxon>Halorubellaceae</taxon>
        <taxon>Halorubellus</taxon>
    </lineage>
</organism>
<evidence type="ECO:0000256" key="7">
    <source>
        <dbReference type="RuleBase" id="RU363041"/>
    </source>
</evidence>
<evidence type="ECO:0000313" key="8">
    <source>
        <dbReference type="EMBL" id="MFC6951235.1"/>
    </source>
</evidence>
<dbReference type="GO" id="GO:0005886">
    <property type="term" value="C:plasma membrane"/>
    <property type="evidence" value="ECO:0007669"/>
    <property type="project" value="UniProtKB-SubCell"/>
</dbReference>
<dbReference type="AlphaFoldDB" id="A0ABD5V6Q1"/>
<dbReference type="InterPro" id="IPR002781">
    <property type="entry name" value="TM_pro_TauE-like"/>
</dbReference>
<evidence type="ECO:0000256" key="2">
    <source>
        <dbReference type="ARBA" id="ARBA00022448"/>
    </source>
</evidence>
<keyword evidence="5 7" id="KW-1133">Transmembrane helix</keyword>
<dbReference type="Pfam" id="PF01925">
    <property type="entry name" value="TauE"/>
    <property type="match status" value="1"/>
</dbReference>
<feature type="transmembrane region" description="Helical" evidence="7">
    <location>
        <begin position="205"/>
        <end position="223"/>
    </location>
</feature>
<reference evidence="8 9" key="1">
    <citation type="journal article" date="2019" name="Int. J. Syst. Evol. Microbiol.">
        <title>The Global Catalogue of Microorganisms (GCM) 10K type strain sequencing project: providing services to taxonomists for standard genome sequencing and annotation.</title>
        <authorList>
            <consortium name="The Broad Institute Genomics Platform"/>
            <consortium name="The Broad Institute Genome Sequencing Center for Infectious Disease"/>
            <person name="Wu L."/>
            <person name="Ma J."/>
        </authorList>
    </citation>
    <scope>NUCLEOTIDE SEQUENCE [LARGE SCALE GENOMIC DNA]</scope>
    <source>
        <strain evidence="8 9">GX26</strain>
    </source>
</reference>
<evidence type="ECO:0000256" key="5">
    <source>
        <dbReference type="ARBA" id="ARBA00022989"/>
    </source>
</evidence>
<keyword evidence="6 7" id="KW-0472">Membrane</keyword>
<dbReference type="RefSeq" id="WP_336348276.1">
    <property type="nucleotide sequence ID" value="NZ_JAZAQL010000001.1"/>
</dbReference>
<feature type="transmembrane region" description="Helical" evidence="7">
    <location>
        <begin position="28"/>
        <end position="56"/>
    </location>
</feature>
<feature type="transmembrane region" description="Helical" evidence="7">
    <location>
        <begin position="235"/>
        <end position="253"/>
    </location>
</feature>
<comment type="similarity">
    <text evidence="7">Belongs to the 4-toluene sulfonate uptake permease (TSUP) (TC 2.A.102) family.</text>
</comment>
<dbReference type="EMBL" id="JBHSXN010000001">
    <property type="protein sequence ID" value="MFC6951235.1"/>
    <property type="molecule type" value="Genomic_DNA"/>
</dbReference>
<accession>A0ABD5V6Q1</accession>
<evidence type="ECO:0000256" key="6">
    <source>
        <dbReference type="ARBA" id="ARBA00023136"/>
    </source>
</evidence>
<name>A0ABD5V6Q1_9EURY</name>
<comment type="subcellular location">
    <subcellularLocation>
        <location evidence="1 7">Cell membrane</location>
        <topology evidence="1 7">Multi-pass membrane protein</topology>
    </subcellularLocation>
</comment>
<dbReference type="PANTHER" id="PTHR30269:SF37">
    <property type="entry name" value="MEMBRANE TRANSPORTER PROTEIN"/>
    <property type="match status" value="1"/>
</dbReference>
<protein>
    <recommendedName>
        <fullName evidence="7">Probable membrane transporter protein</fullName>
    </recommendedName>
</protein>
<evidence type="ECO:0000256" key="1">
    <source>
        <dbReference type="ARBA" id="ARBA00004651"/>
    </source>
</evidence>
<dbReference type="PANTHER" id="PTHR30269">
    <property type="entry name" value="TRANSMEMBRANE PROTEIN YFCA"/>
    <property type="match status" value="1"/>
</dbReference>
<gene>
    <name evidence="8" type="ORF">ACFQGB_00035</name>
</gene>
<evidence type="ECO:0000313" key="9">
    <source>
        <dbReference type="Proteomes" id="UP001596395"/>
    </source>
</evidence>
<comment type="caution">
    <text evidence="8">The sequence shown here is derived from an EMBL/GenBank/DDBJ whole genome shotgun (WGS) entry which is preliminary data.</text>
</comment>
<evidence type="ECO:0000256" key="4">
    <source>
        <dbReference type="ARBA" id="ARBA00022692"/>
    </source>
</evidence>
<keyword evidence="3 7" id="KW-1003">Cell membrane</keyword>
<feature type="transmembrane region" description="Helical" evidence="7">
    <location>
        <begin position="77"/>
        <end position="98"/>
    </location>
</feature>
<sequence length="259" mass="26338">MSLSTSTVLLVLVVVGLGGVVKGLVGFGYAIAGTAVLASLLSPTTAVALMIVPMLAANLRLLGELTGSGLRSCVGRFWPFVAAAVVGTVGGMAVLSVVPGRVVATGLGAFTLAYVVLQQDRVRVPGVAAFERTCFVETTTMKALLGFASGVVFGVSNAAVQVVAYLDSLDLDRETFAGVLAMILVGVSTVRLGVAWQFGLFEAGSTLWVSAAAAVPGVAGVALGERFRDRVDDAVLARVALALFAVIAVRLLSKGVLGV</sequence>
<dbReference type="InterPro" id="IPR052017">
    <property type="entry name" value="TSUP"/>
</dbReference>
<evidence type="ECO:0000256" key="3">
    <source>
        <dbReference type="ARBA" id="ARBA00022475"/>
    </source>
</evidence>